<keyword evidence="1" id="KW-0472">Membrane</keyword>
<name>A0A067N046_BOTB1</name>
<feature type="signal peptide" evidence="2">
    <location>
        <begin position="1"/>
        <end position="22"/>
    </location>
</feature>
<gene>
    <name evidence="3" type="ORF">BOTBODRAFT_185694</name>
</gene>
<sequence>MLSARIISFIVFLIAFGTLVCAGPVASAEVSKREAANVAKRATANDVIAILKALQDSTGAQINTLNALPSTADPTTPATNIAAALNNAVLGLLALGPITGLTTALLAAISQLLAAILIAIADALGPFVGGLPLKLIVITLDLAINLVLITVNQILFSILALVAALITNLPIWKLIGLVTSIGTLGL</sequence>
<evidence type="ECO:0000313" key="4">
    <source>
        <dbReference type="Proteomes" id="UP000027195"/>
    </source>
</evidence>
<dbReference type="Proteomes" id="UP000027195">
    <property type="component" value="Unassembled WGS sequence"/>
</dbReference>
<keyword evidence="4" id="KW-1185">Reference proteome</keyword>
<keyword evidence="1" id="KW-0812">Transmembrane</keyword>
<accession>A0A067N046</accession>
<dbReference type="EMBL" id="KL198023">
    <property type="protein sequence ID" value="KDQ17537.1"/>
    <property type="molecule type" value="Genomic_DNA"/>
</dbReference>
<keyword evidence="1" id="KW-1133">Transmembrane helix</keyword>
<keyword evidence="2" id="KW-0732">Signal</keyword>
<organism evidence="3 4">
    <name type="scientific">Botryobasidium botryosum (strain FD-172 SS1)</name>
    <dbReference type="NCBI Taxonomy" id="930990"/>
    <lineage>
        <taxon>Eukaryota</taxon>
        <taxon>Fungi</taxon>
        <taxon>Dikarya</taxon>
        <taxon>Basidiomycota</taxon>
        <taxon>Agaricomycotina</taxon>
        <taxon>Agaricomycetes</taxon>
        <taxon>Cantharellales</taxon>
        <taxon>Botryobasidiaceae</taxon>
        <taxon>Botryobasidium</taxon>
    </lineage>
</organism>
<feature type="chain" id="PRO_5001641781" description="TRP C-terminal domain-containing protein" evidence="2">
    <location>
        <begin position="23"/>
        <end position="186"/>
    </location>
</feature>
<evidence type="ECO:0000256" key="1">
    <source>
        <dbReference type="SAM" id="Phobius"/>
    </source>
</evidence>
<evidence type="ECO:0000313" key="3">
    <source>
        <dbReference type="EMBL" id="KDQ17537.1"/>
    </source>
</evidence>
<dbReference type="HOGENOM" id="CLU_1454165_0_0_1"/>
<dbReference type="InParanoid" id="A0A067N046"/>
<feature type="transmembrane region" description="Helical" evidence="1">
    <location>
        <begin position="154"/>
        <end position="172"/>
    </location>
</feature>
<evidence type="ECO:0008006" key="5">
    <source>
        <dbReference type="Google" id="ProtNLM"/>
    </source>
</evidence>
<proteinExistence type="predicted"/>
<evidence type="ECO:0000256" key="2">
    <source>
        <dbReference type="SAM" id="SignalP"/>
    </source>
</evidence>
<feature type="transmembrane region" description="Helical" evidence="1">
    <location>
        <begin position="98"/>
        <end position="120"/>
    </location>
</feature>
<reference evidence="4" key="1">
    <citation type="journal article" date="2014" name="Proc. Natl. Acad. Sci. U.S.A.">
        <title>Extensive sampling of basidiomycete genomes demonstrates inadequacy of the white-rot/brown-rot paradigm for wood decay fungi.</title>
        <authorList>
            <person name="Riley R."/>
            <person name="Salamov A.A."/>
            <person name="Brown D.W."/>
            <person name="Nagy L.G."/>
            <person name="Floudas D."/>
            <person name="Held B.W."/>
            <person name="Levasseur A."/>
            <person name="Lombard V."/>
            <person name="Morin E."/>
            <person name="Otillar R."/>
            <person name="Lindquist E.A."/>
            <person name="Sun H."/>
            <person name="LaButti K.M."/>
            <person name="Schmutz J."/>
            <person name="Jabbour D."/>
            <person name="Luo H."/>
            <person name="Baker S.E."/>
            <person name="Pisabarro A.G."/>
            <person name="Walton J.D."/>
            <person name="Blanchette R.A."/>
            <person name="Henrissat B."/>
            <person name="Martin F."/>
            <person name="Cullen D."/>
            <person name="Hibbett D.S."/>
            <person name="Grigoriev I.V."/>
        </authorList>
    </citation>
    <scope>NUCLEOTIDE SEQUENCE [LARGE SCALE GENOMIC DNA]</scope>
    <source>
        <strain evidence="4">FD-172 SS1</strain>
    </source>
</reference>
<protein>
    <recommendedName>
        <fullName evidence="5">TRP C-terminal domain-containing protein</fullName>
    </recommendedName>
</protein>
<dbReference type="AlphaFoldDB" id="A0A067N046"/>